<evidence type="ECO:0000256" key="7">
    <source>
        <dbReference type="SAM" id="Phobius"/>
    </source>
</evidence>
<dbReference type="Gene3D" id="3.30.2010.10">
    <property type="entry name" value="Metalloproteases ('zincins'), catalytic domain"/>
    <property type="match status" value="1"/>
</dbReference>
<comment type="cofactor">
    <cofactor evidence="6">
        <name>Zn(2+)</name>
        <dbReference type="ChEBI" id="CHEBI:29105"/>
    </cofactor>
    <text evidence="6">Binds 1 zinc ion per subunit.</text>
</comment>
<dbReference type="Pfam" id="PF01435">
    <property type="entry name" value="Peptidase_M48"/>
    <property type="match status" value="1"/>
</dbReference>
<dbReference type="InterPro" id="IPR006311">
    <property type="entry name" value="TAT_signal"/>
</dbReference>
<reference evidence="9 10" key="1">
    <citation type="submission" date="2018-12" db="EMBL/GenBank/DDBJ databases">
        <title>Sphingomonas sp. HMF7854 Genome sequencing and assembly.</title>
        <authorList>
            <person name="Cha I."/>
            <person name="Kang H."/>
            <person name="Kim H."/>
            <person name="Kang J."/>
            <person name="Joh K."/>
        </authorList>
    </citation>
    <scope>NUCLEOTIDE SEQUENCE [LARGE SCALE GENOMIC DNA]</scope>
    <source>
        <strain evidence="9 10">HMF7854</strain>
    </source>
</reference>
<keyword evidence="7" id="KW-0812">Transmembrane</keyword>
<comment type="similarity">
    <text evidence="6">Belongs to the peptidase M48 family.</text>
</comment>
<accession>A0A429VB48</accession>
<comment type="caution">
    <text evidence="9">The sequence shown here is derived from an EMBL/GenBank/DDBJ whole genome shotgun (WGS) entry which is preliminary data.</text>
</comment>
<dbReference type="GO" id="GO:0004222">
    <property type="term" value="F:metalloendopeptidase activity"/>
    <property type="evidence" value="ECO:0007669"/>
    <property type="project" value="InterPro"/>
</dbReference>
<keyword evidence="7" id="KW-0472">Membrane</keyword>
<evidence type="ECO:0000256" key="5">
    <source>
        <dbReference type="ARBA" id="ARBA00023049"/>
    </source>
</evidence>
<dbReference type="EMBL" id="RWJF01000001">
    <property type="protein sequence ID" value="RST31168.1"/>
    <property type="molecule type" value="Genomic_DNA"/>
</dbReference>
<dbReference type="CDD" id="cd07324">
    <property type="entry name" value="M48C_Oma1-like"/>
    <property type="match status" value="1"/>
</dbReference>
<feature type="domain" description="Peptidase M48" evidence="8">
    <location>
        <begin position="70"/>
        <end position="263"/>
    </location>
</feature>
<organism evidence="9 10">
    <name type="scientific">Sphingomonas ginkgonis</name>
    <dbReference type="NCBI Taxonomy" id="2315330"/>
    <lineage>
        <taxon>Bacteria</taxon>
        <taxon>Pseudomonadati</taxon>
        <taxon>Pseudomonadota</taxon>
        <taxon>Alphaproteobacteria</taxon>
        <taxon>Sphingomonadales</taxon>
        <taxon>Sphingomonadaceae</taxon>
        <taxon>Sphingomonas</taxon>
    </lineage>
</organism>
<evidence type="ECO:0000313" key="9">
    <source>
        <dbReference type="EMBL" id="RST31168.1"/>
    </source>
</evidence>
<evidence type="ECO:0000256" key="1">
    <source>
        <dbReference type="ARBA" id="ARBA00022670"/>
    </source>
</evidence>
<feature type="transmembrane region" description="Helical" evidence="7">
    <location>
        <begin position="157"/>
        <end position="175"/>
    </location>
</feature>
<evidence type="ECO:0000256" key="6">
    <source>
        <dbReference type="RuleBase" id="RU003983"/>
    </source>
</evidence>
<keyword evidence="7" id="KW-1133">Transmembrane helix</keyword>
<dbReference type="PROSITE" id="PS51318">
    <property type="entry name" value="TAT"/>
    <property type="match status" value="1"/>
</dbReference>
<dbReference type="OrthoDB" id="9810445at2"/>
<keyword evidence="10" id="KW-1185">Reference proteome</keyword>
<dbReference type="PANTHER" id="PTHR22726">
    <property type="entry name" value="METALLOENDOPEPTIDASE OMA1"/>
    <property type="match status" value="1"/>
</dbReference>
<evidence type="ECO:0000313" key="10">
    <source>
        <dbReference type="Proteomes" id="UP000274661"/>
    </source>
</evidence>
<keyword evidence="1 6" id="KW-0645">Protease</keyword>
<protein>
    <recommendedName>
        <fullName evidence="8">Peptidase M48 domain-containing protein</fullName>
    </recommendedName>
</protein>
<dbReference type="AlphaFoldDB" id="A0A429VB48"/>
<evidence type="ECO:0000256" key="2">
    <source>
        <dbReference type="ARBA" id="ARBA00022723"/>
    </source>
</evidence>
<sequence length="408" mass="44250">MSMSRRALLGGLGAAAVGAGTSAPARIPPSSLHPLIGRGYRPTETDEIGLWQQLGRVEEEVAGSNLLIRDPGLNAYLKELIGKVGGPAARDMRIYLVHVADFNAAMFPTGFAIVFSGLLLRMRDEAQLAGVIAHESSHFLLRHQIRQWRDLKRKSDIFSVLAMAAGVAGGAAGIYTGNMTQLAQLATVLSLFRYSRQLEAEADALGLKLIAEAGYSPMAMSDTWLQLIGEIEASAAQRRKRPDRGYSIFATHPAPADRMIDLKLSAAELTVPGKRYDSGRERYLREIAAIRPMLLDDQVRLNDPGASLYVIDALARDGWNGLLRYYEGEVLRLQGGPLRTDRAALSYAAAVAYPDAPADAWRWHGTMELKAGRPAAGRAALQRYLAMTPAAPEAPFVRQMIATAGGEM</sequence>
<name>A0A429VB48_9SPHN</name>
<keyword evidence="4 6" id="KW-0862">Zinc</keyword>
<keyword evidence="5 6" id="KW-0482">Metalloprotease</keyword>
<feature type="transmembrane region" description="Helical" evidence="7">
    <location>
        <begin position="102"/>
        <end position="120"/>
    </location>
</feature>
<dbReference type="GO" id="GO:0016020">
    <property type="term" value="C:membrane"/>
    <property type="evidence" value="ECO:0007669"/>
    <property type="project" value="TreeGrafter"/>
</dbReference>
<dbReference type="Proteomes" id="UP000274661">
    <property type="component" value="Unassembled WGS sequence"/>
</dbReference>
<evidence type="ECO:0000259" key="8">
    <source>
        <dbReference type="Pfam" id="PF01435"/>
    </source>
</evidence>
<evidence type="ECO:0000256" key="3">
    <source>
        <dbReference type="ARBA" id="ARBA00022801"/>
    </source>
</evidence>
<dbReference type="GO" id="GO:0046872">
    <property type="term" value="F:metal ion binding"/>
    <property type="evidence" value="ECO:0007669"/>
    <property type="project" value="UniProtKB-KW"/>
</dbReference>
<dbReference type="InterPro" id="IPR001915">
    <property type="entry name" value="Peptidase_M48"/>
</dbReference>
<keyword evidence="3 6" id="KW-0378">Hydrolase</keyword>
<gene>
    <name evidence="9" type="ORF">HMF7854_10215</name>
</gene>
<dbReference type="InterPro" id="IPR051156">
    <property type="entry name" value="Mito/Outer_Membr_Metalloprot"/>
</dbReference>
<keyword evidence="2" id="KW-0479">Metal-binding</keyword>
<proteinExistence type="inferred from homology"/>
<evidence type="ECO:0000256" key="4">
    <source>
        <dbReference type="ARBA" id="ARBA00022833"/>
    </source>
</evidence>
<dbReference type="PANTHER" id="PTHR22726:SF1">
    <property type="entry name" value="METALLOENDOPEPTIDASE OMA1, MITOCHONDRIAL"/>
    <property type="match status" value="1"/>
</dbReference>
<dbReference type="GO" id="GO:0051603">
    <property type="term" value="P:proteolysis involved in protein catabolic process"/>
    <property type="evidence" value="ECO:0007669"/>
    <property type="project" value="TreeGrafter"/>
</dbReference>